<gene>
    <name evidence="1" type="ORF">HMPREF9607_01827</name>
</gene>
<protein>
    <submittedName>
        <fullName evidence="1">Uncharacterized protein</fullName>
    </submittedName>
</protein>
<proteinExistence type="predicted"/>
<dbReference type="EMBL" id="ADZU01000030">
    <property type="protein sequence ID" value="EFS91961.1"/>
    <property type="molecule type" value="Genomic_DNA"/>
</dbReference>
<accession>A0ABP2K8K9</accession>
<evidence type="ECO:0000313" key="2">
    <source>
        <dbReference type="Proteomes" id="UP000003179"/>
    </source>
</evidence>
<sequence>MIILVDELRMLLACVFLYIVFDFHIREAESLIVAVAKKHEDS</sequence>
<name>A0ABP2K8K9_9ACTN</name>
<keyword evidence="2" id="KW-1185">Reference proteome</keyword>
<reference evidence="1" key="1">
    <citation type="submission" date="2010-08" db="EMBL/GenBank/DDBJ databases">
        <authorList>
            <person name="Weinstock G."/>
            <person name="Sodergren E."/>
            <person name="Clifton S."/>
            <person name="Fulton L."/>
            <person name="Fulton B."/>
            <person name="Courtney L."/>
            <person name="Fronick C."/>
            <person name="Harrison M."/>
            <person name="Strong C."/>
            <person name="Farmer C."/>
            <person name="Delahaunty K."/>
            <person name="Markovic C."/>
            <person name="Hall O."/>
            <person name="Minx P."/>
            <person name="Tomlinson C."/>
            <person name="Mitreva M."/>
            <person name="Hou S."/>
            <person name="Chen J."/>
            <person name="Wollam A."/>
            <person name="Pepin K.H."/>
            <person name="Johnson M."/>
            <person name="Bhonagiri V."/>
            <person name="Zhang X."/>
            <person name="Suruliraj S."/>
            <person name="Warren W."/>
            <person name="Chinwalla A."/>
            <person name="Mardis E.R."/>
            <person name="Wilson R.K."/>
        </authorList>
    </citation>
    <scope>NUCLEOTIDE SEQUENCE [LARGE SCALE GENOMIC DNA]</scope>
    <source>
        <strain evidence="1">HL044PA1</strain>
    </source>
</reference>
<dbReference type="Proteomes" id="UP000003179">
    <property type="component" value="Unassembled WGS sequence"/>
</dbReference>
<comment type="caution">
    <text evidence="1">The sequence shown here is derived from an EMBL/GenBank/DDBJ whole genome shotgun (WGS) entry which is preliminary data.</text>
</comment>
<evidence type="ECO:0000313" key="1">
    <source>
        <dbReference type="EMBL" id="EFS91961.1"/>
    </source>
</evidence>
<organism evidence="1 2">
    <name type="scientific">Cutibacterium modestum HL044PA1</name>
    <dbReference type="NCBI Taxonomy" id="765109"/>
    <lineage>
        <taxon>Bacteria</taxon>
        <taxon>Bacillati</taxon>
        <taxon>Actinomycetota</taxon>
        <taxon>Actinomycetes</taxon>
        <taxon>Propionibacteriales</taxon>
        <taxon>Propionibacteriaceae</taxon>
        <taxon>Cutibacterium</taxon>
        <taxon>Cutibacterium modestum</taxon>
    </lineage>
</organism>